<feature type="compositionally biased region" description="Acidic residues" evidence="1">
    <location>
        <begin position="843"/>
        <end position="852"/>
    </location>
</feature>
<evidence type="ECO:0000256" key="1">
    <source>
        <dbReference type="SAM" id="MobiDB-lite"/>
    </source>
</evidence>
<dbReference type="GeneID" id="9594978"/>
<feature type="region of interest" description="Disordered" evidence="1">
    <location>
        <begin position="353"/>
        <end position="372"/>
    </location>
</feature>
<protein>
    <recommendedName>
        <fullName evidence="4">BAG domain-containing protein</fullName>
    </recommendedName>
</protein>
<feature type="region of interest" description="Disordered" evidence="1">
    <location>
        <begin position="707"/>
        <end position="852"/>
    </location>
</feature>
<feature type="region of interest" description="Disordered" evidence="1">
    <location>
        <begin position="478"/>
        <end position="529"/>
    </location>
</feature>
<feature type="compositionally biased region" description="Low complexity" evidence="1">
    <location>
        <begin position="760"/>
        <end position="776"/>
    </location>
</feature>
<dbReference type="AlphaFoldDB" id="D8PL65"/>
<keyword evidence="3" id="KW-1185">Reference proteome</keyword>
<feature type="non-terminal residue" evidence="2">
    <location>
        <position position="852"/>
    </location>
</feature>
<feature type="compositionally biased region" description="Basic and acidic residues" evidence="1">
    <location>
        <begin position="832"/>
        <end position="842"/>
    </location>
</feature>
<dbReference type="OMA" id="REFYRNE"/>
<dbReference type="VEuPathDB" id="FungiDB:SCHCODRAFT_02564327"/>
<sequence length="852" mass="90221">MFSSMYQPSPYYPLQAAYHPIQPLSPRDKYLAAVAEAEAARASYLADEAARREEAALQQRLDELRARRQRFSAPGSVDPRDRRLYELRREVEEEERIQRELTLAAEAERREQELAHVRWEIEEQARREERQRQIVEGGSRSFRSSPCHTTHPHQSPFHRPYPHHQPVARQSHPAILEVVIDEPYQAPTPDVRPSIEVDIQELLGQLSGFGSVNAQEPLQHPPQTSACAPPSALAKARAEAWKAAAAARRAPATSAKASPFANTVCSPSNKACLTTNKPCHPSSKSSESSSSPTGPTAPQLDPTVLADLAGQFLGTKVDPAQVKSAMDMFSAFVPQASAAQASFGARAAPAPAQASSHAAHAPTPTAGPAEFGGLEGLLSTLFGGAQTNAQPQASSSSAQASSSKPATSFVQPSASAAAPSAKPSTTEPFKASPFDPLAPLRAQLASRLNTEEEAEIRDTMHAIMLSLQDQEEKFKAGSAAAGAGAAGSSGSSSGNKVDTSSKPDITVDTTQAKGKGRASPEPPRTPTSQDIAASLDTVRNIDAAFAALAGDFAWPSGLDFTPVSSREASPTRSSGDYAAPVDDAASTSTSSTSSPLSKLAYTARNQPVRFYEQSLSGLLSQLDAVESWGSEEVRRVRREVVGRVGRALEEVEGEVEGRWGVWVRREMRAEKVERGREVPASITEETKANADAVKVDAKAKEADAVKVEVEAAPEPESQAPSVAESVVTIRPAPAPQASEESTETVDAPVPAYDDKEDSPTVDTTATSDASPTSTDVKGYEVESSDGAAQGANSPAHPEDATAPSDADVPTSPSSMSSPSVDTFLLPAEPEEAPTKKVAHAEGTDSDWSEVEA</sequence>
<feature type="compositionally biased region" description="Polar residues" evidence="1">
    <location>
        <begin position="495"/>
        <end position="512"/>
    </location>
</feature>
<dbReference type="RefSeq" id="XP_003037613.1">
    <property type="nucleotide sequence ID" value="XM_003037567.1"/>
</dbReference>
<reference evidence="2 3" key="1">
    <citation type="journal article" date="2010" name="Nat. Biotechnol.">
        <title>Genome sequence of the model mushroom Schizophyllum commune.</title>
        <authorList>
            <person name="Ohm R.A."/>
            <person name="de Jong J.F."/>
            <person name="Lugones L.G."/>
            <person name="Aerts A."/>
            <person name="Kothe E."/>
            <person name="Stajich J.E."/>
            <person name="de Vries R.P."/>
            <person name="Record E."/>
            <person name="Levasseur A."/>
            <person name="Baker S.E."/>
            <person name="Bartholomew K.A."/>
            <person name="Coutinho P.M."/>
            <person name="Erdmann S."/>
            <person name="Fowler T.J."/>
            <person name="Gathman A.C."/>
            <person name="Lombard V."/>
            <person name="Henrissat B."/>
            <person name="Knabe N."/>
            <person name="Kuees U."/>
            <person name="Lilly W.W."/>
            <person name="Lindquist E."/>
            <person name="Lucas S."/>
            <person name="Magnuson J.K."/>
            <person name="Piumi F."/>
            <person name="Raudaskoski M."/>
            <person name="Salamov A."/>
            <person name="Schmutz J."/>
            <person name="Schwarze F.W.M.R."/>
            <person name="vanKuyk P.A."/>
            <person name="Horton J.S."/>
            <person name="Grigoriev I.V."/>
            <person name="Woesten H.A.B."/>
        </authorList>
    </citation>
    <scope>NUCLEOTIDE SEQUENCE [LARGE SCALE GENOMIC DNA]</scope>
    <source>
        <strain evidence="3">H4-8 / FGSC 9210</strain>
    </source>
</reference>
<organism evidence="3">
    <name type="scientific">Schizophyllum commune (strain H4-8 / FGSC 9210)</name>
    <name type="common">Split gill fungus</name>
    <dbReference type="NCBI Taxonomy" id="578458"/>
    <lineage>
        <taxon>Eukaryota</taxon>
        <taxon>Fungi</taxon>
        <taxon>Dikarya</taxon>
        <taxon>Basidiomycota</taxon>
        <taxon>Agaricomycotina</taxon>
        <taxon>Agaricomycetes</taxon>
        <taxon>Agaricomycetidae</taxon>
        <taxon>Agaricales</taxon>
        <taxon>Schizophyllaceae</taxon>
        <taxon>Schizophyllum</taxon>
    </lineage>
</organism>
<feature type="compositionally biased region" description="Low complexity" evidence="1">
    <location>
        <begin position="710"/>
        <end position="725"/>
    </location>
</feature>
<gene>
    <name evidence="2" type="ORF">SCHCODRAFT_104582</name>
</gene>
<dbReference type="InterPro" id="IPR036533">
    <property type="entry name" value="BAG_dom_sf"/>
</dbReference>
<proteinExistence type="predicted"/>
<feature type="compositionally biased region" description="Low complexity" evidence="1">
    <location>
        <begin position="353"/>
        <end position="369"/>
    </location>
</feature>
<feature type="compositionally biased region" description="Low complexity" evidence="1">
    <location>
        <begin position="387"/>
        <end position="424"/>
    </location>
</feature>
<accession>D8PL65</accession>
<evidence type="ECO:0000313" key="3">
    <source>
        <dbReference type="Proteomes" id="UP000007431"/>
    </source>
</evidence>
<evidence type="ECO:0008006" key="4">
    <source>
        <dbReference type="Google" id="ProtNLM"/>
    </source>
</evidence>
<dbReference type="Gene3D" id="1.20.58.120">
    <property type="entry name" value="BAG domain"/>
    <property type="match status" value="1"/>
</dbReference>
<dbReference type="OrthoDB" id="333905at2759"/>
<feature type="region of interest" description="Disordered" evidence="1">
    <location>
        <begin position="275"/>
        <end position="301"/>
    </location>
</feature>
<feature type="compositionally biased region" description="Low complexity" evidence="1">
    <location>
        <begin position="282"/>
        <end position="291"/>
    </location>
</feature>
<feature type="compositionally biased region" description="Low complexity" evidence="1">
    <location>
        <begin position="478"/>
        <end position="494"/>
    </location>
</feature>
<dbReference type="InParanoid" id="D8PL65"/>
<dbReference type="KEGG" id="scm:SCHCO_02564327"/>
<feature type="region of interest" description="Disordered" evidence="1">
    <location>
        <begin position="387"/>
        <end position="435"/>
    </location>
</feature>
<dbReference type="GO" id="GO:0051087">
    <property type="term" value="F:protein-folding chaperone binding"/>
    <property type="evidence" value="ECO:0007669"/>
    <property type="project" value="InterPro"/>
</dbReference>
<dbReference type="EMBL" id="GL377302">
    <property type="protein sequence ID" value="EFJ02711.1"/>
    <property type="molecule type" value="Genomic_DNA"/>
</dbReference>
<dbReference type="SUPFAM" id="SSF63491">
    <property type="entry name" value="BAG domain"/>
    <property type="match status" value="1"/>
</dbReference>
<dbReference type="HOGENOM" id="CLU_334990_0_0_1"/>
<feature type="compositionally biased region" description="Polar residues" evidence="1">
    <location>
        <begin position="563"/>
        <end position="574"/>
    </location>
</feature>
<feature type="region of interest" description="Disordered" evidence="1">
    <location>
        <begin position="563"/>
        <end position="596"/>
    </location>
</feature>
<evidence type="ECO:0000313" key="2">
    <source>
        <dbReference type="EMBL" id="EFJ02711.1"/>
    </source>
</evidence>
<name>D8PL65_SCHCM</name>
<dbReference type="Proteomes" id="UP000007431">
    <property type="component" value="Unassembled WGS sequence"/>
</dbReference>
<feature type="region of interest" description="Disordered" evidence="1">
    <location>
        <begin position="126"/>
        <end position="166"/>
    </location>
</feature>
<feature type="compositionally biased region" description="Low complexity" evidence="1">
    <location>
        <begin position="809"/>
        <end position="819"/>
    </location>
</feature>
<dbReference type="eggNOG" id="ENOG502SY3Y">
    <property type="taxonomic scope" value="Eukaryota"/>
</dbReference>